<comment type="similarity">
    <text evidence="1">Belongs to the V-ATPase D subunit family.</text>
</comment>
<accession>A0A9D9HPL8</accession>
<evidence type="ECO:0000256" key="4">
    <source>
        <dbReference type="SAM" id="Coils"/>
    </source>
</evidence>
<dbReference type="AlphaFoldDB" id="A0A9D9HPL8"/>
<dbReference type="Proteomes" id="UP000823638">
    <property type="component" value="Unassembled WGS sequence"/>
</dbReference>
<dbReference type="NCBIfam" id="NF002565">
    <property type="entry name" value="PRK02195.1"/>
    <property type="match status" value="1"/>
</dbReference>
<sequence length="207" mass="23306">MATVKLTKNELKAQKDALKMYQRYLPTLTLKKQQLQTEIRGIEAKAKTVRAQKKALEAEFTSWIAVFGDKDAFKPEMVQVKNIKKGTGNIAGVTIPVYEGADFIRGDYDLYQTPLWVDLAADFMEQALSLDLEASVLDEQVRLLNLELRTTTQRVNLFEKVKIPETKQNIKKISVYLGDQQVAAVVRGKISKKNLEAVASSEAEERG</sequence>
<evidence type="ECO:0000256" key="1">
    <source>
        <dbReference type="ARBA" id="ARBA00005850"/>
    </source>
</evidence>
<keyword evidence="4" id="KW-0175">Coiled coil</keyword>
<evidence type="ECO:0000313" key="5">
    <source>
        <dbReference type="EMBL" id="MBO8457539.1"/>
    </source>
</evidence>
<evidence type="ECO:0000256" key="2">
    <source>
        <dbReference type="ARBA" id="ARBA00022448"/>
    </source>
</evidence>
<evidence type="ECO:0000313" key="6">
    <source>
        <dbReference type="Proteomes" id="UP000823638"/>
    </source>
</evidence>
<organism evidence="5 6">
    <name type="scientific">Candidatus Gallitreponema excrementavium</name>
    <dbReference type="NCBI Taxonomy" id="2840840"/>
    <lineage>
        <taxon>Bacteria</taxon>
        <taxon>Pseudomonadati</taxon>
        <taxon>Spirochaetota</taxon>
        <taxon>Spirochaetia</taxon>
        <taxon>Spirochaetales</taxon>
        <taxon>Candidatus Gallitreponema</taxon>
    </lineage>
</organism>
<dbReference type="GO" id="GO:0046961">
    <property type="term" value="F:proton-transporting ATPase activity, rotational mechanism"/>
    <property type="evidence" value="ECO:0007669"/>
    <property type="project" value="InterPro"/>
</dbReference>
<dbReference type="PANTHER" id="PTHR11671">
    <property type="entry name" value="V-TYPE ATP SYNTHASE SUBUNIT D"/>
    <property type="match status" value="1"/>
</dbReference>
<dbReference type="InterPro" id="IPR002699">
    <property type="entry name" value="V_ATPase_D"/>
</dbReference>
<reference evidence="5" key="2">
    <citation type="journal article" date="2021" name="PeerJ">
        <title>Extensive microbial diversity within the chicken gut microbiome revealed by metagenomics and culture.</title>
        <authorList>
            <person name="Gilroy R."/>
            <person name="Ravi A."/>
            <person name="Getino M."/>
            <person name="Pursley I."/>
            <person name="Horton D.L."/>
            <person name="Alikhan N.F."/>
            <person name="Baker D."/>
            <person name="Gharbi K."/>
            <person name="Hall N."/>
            <person name="Watson M."/>
            <person name="Adriaenssens E.M."/>
            <person name="Foster-Nyarko E."/>
            <person name="Jarju S."/>
            <person name="Secka A."/>
            <person name="Antonio M."/>
            <person name="Oren A."/>
            <person name="Chaudhuri R.R."/>
            <person name="La Ragione R."/>
            <person name="Hildebrand F."/>
            <person name="Pallen M.J."/>
        </authorList>
    </citation>
    <scope>NUCLEOTIDE SEQUENCE</scope>
    <source>
        <strain evidence="5">10532</strain>
    </source>
</reference>
<dbReference type="EMBL" id="JADIMM010000070">
    <property type="protein sequence ID" value="MBO8457539.1"/>
    <property type="molecule type" value="Genomic_DNA"/>
</dbReference>
<protein>
    <submittedName>
        <fullName evidence="5">V-type ATP synthase subunit D</fullName>
    </submittedName>
</protein>
<comment type="caution">
    <text evidence="5">The sequence shown here is derived from an EMBL/GenBank/DDBJ whole genome shotgun (WGS) entry which is preliminary data.</text>
</comment>
<gene>
    <name evidence="5" type="ORF">IAA81_04840</name>
</gene>
<dbReference type="Gene3D" id="1.10.287.3240">
    <property type="match status" value="1"/>
</dbReference>
<feature type="coiled-coil region" evidence="4">
    <location>
        <begin position="32"/>
        <end position="59"/>
    </location>
</feature>
<keyword evidence="3" id="KW-0406">Ion transport</keyword>
<proteinExistence type="inferred from homology"/>
<name>A0A9D9HPL8_9SPIR</name>
<evidence type="ECO:0000256" key="3">
    <source>
        <dbReference type="ARBA" id="ARBA00023065"/>
    </source>
</evidence>
<dbReference type="Pfam" id="PF01813">
    <property type="entry name" value="ATP-synt_D"/>
    <property type="match status" value="1"/>
</dbReference>
<reference evidence="5" key="1">
    <citation type="submission" date="2020-10" db="EMBL/GenBank/DDBJ databases">
        <authorList>
            <person name="Gilroy R."/>
        </authorList>
    </citation>
    <scope>NUCLEOTIDE SEQUENCE</scope>
    <source>
        <strain evidence="5">10532</strain>
    </source>
</reference>
<keyword evidence="2" id="KW-0813">Transport</keyword>
<dbReference type="NCBIfam" id="TIGR00309">
    <property type="entry name" value="V_ATPase_subD"/>
    <property type="match status" value="1"/>
</dbReference>